<organism evidence="1 2">
    <name type="scientific">Lasiodiplodia mahajangana</name>
    <dbReference type="NCBI Taxonomy" id="1108764"/>
    <lineage>
        <taxon>Eukaryota</taxon>
        <taxon>Fungi</taxon>
        <taxon>Dikarya</taxon>
        <taxon>Ascomycota</taxon>
        <taxon>Pezizomycotina</taxon>
        <taxon>Dothideomycetes</taxon>
        <taxon>Dothideomycetes incertae sedis</taxon>
        <taxon>Botryosphaeriales</taxon>
        <taxon>Botryosphaeriaceae</taxon>
        <taxon>Lasiodiplodia</taxon>
    </lineage>
</organism>
<accession>A0ACC2JYT7</accession>
<evidence type="ECO:0000313" key="1">
    <source>
        <dbReference type="EMBL" id="KAJ8132584.1"/>
    </source>
</evidence>
<protein>
    <submittedName>
        <fullName evidence="1">Uncharacterized protein</fullName>
    </submittedName>
</protein>
<evidence type="ECO:0000313" key="2">
    <source>
        <dbReference type="Proteomes" id="UP001153332"/>
    </source>
</evidence>
<name>A0ACC2JYT7_9PEZI</name>
<dbReference type="Proteomes" id="UP001153332">
    <property type="component" value="Unassembled WGS sequence"/>
</dbReference>
<dbReference type="EMBL" id="JAPUUL010000109">
    <property type="protein sequence ID" value="KAJ8132584.1"/>
    <property type="molecule type" value="Genomic_DNA"/>
</dbReference>
<gene>
    <name evidence="1" type="ORF">O1611_g1039</name>
</gene>
<keyword evidence="2" id="KW-1185">Reference proteome</keyword>
<comment type="caution">
    <text evidence="1">The sequence shown here is derived from an EMBL/GenBank/DDBJ whole genome shotgun (WGS) entry which is preliminary data.</text>
</comment>
<reference evidence="1" key="1">
    <citation type="submission" date="2022-12" db="EMBL/GenBank/DDBJ databases">
        <title>Genome Sequence of Lasiodiplodia mahajangana.</title>
        <authorList>
            <person name="Buettner E."/>
        </authorList>
    </citation>
    <scope>NUCLEOTIDE SEQUENCE</scope>
    <source>
        <strain evidence="1">VT137</strain>
    </source>
</reference>
<proteinExistence type="predicted"/>
<sequence length="547" mass="63675">MVSQVGDPPNVNDNDPDLLGDNLPEEEKQYIDEVREKQRQFSLYLTRNGRLSADEQRALKCLTFDEFAEFWGGFCDRGRLKLQERRLGRWRGYAKKYQDFSQHAVVFMDNVKPILDVAKDAAKPWSGLAIGILTYLFVVGSNKHRIEEEIHKALCGVQDRLPDFEIMRQSYHTNSKYERDLRRQMLLAYVAFTELAIDIAQYYIQHGYRRWITAAFHSKKFKEVVDRANDRVVAVRSRCEALMNLNVSQIKQELIQVKEHNRDLQETLDRYMRGRDYEFISQLQEFLGIPSWSLSRFEREEIQPYRHRLLDEAYYEENYEQVAYRSVKSSRLEKVFSQWETSEHSSVLILTGKSNNNIRSLKRNCWLSQLAVDVADQERALNKPCGFFLFQRGIQESISEAIPVIISQLLIRRGDKALSPHKQALMSNARAFSQYKSMDYDEGLGNDGGYGKRIDALSRLLYDTIKTFGSEEAVLLVVDRIDACDEAERDEFLRNMVTLINEAYCTVKLLVVSQWVSDWKPNGSELKALLGGNTQLWIEVKEQGFKN</sequence>